<accession>A0AAN2PCR8</accession>
<reference evidence="3 4" key="1">
    <citation type="journal article" date="2014" name="Genome Announc.">
        <title>Genome Sequence of Bacillus simplex Strain P558, Isolated from a Human Fecal Sample.</title>
        <authorList>
            <person name="Croce O."/>
            <person name="Hugon P."/>
            <person name="Lagier J.C."/>
            <person name="Bibi F."/>
            <person name="Robert C."/>
            <person name="Azhar E.I."/>
            <person name="Raoult D."/>
            <person name="Fournier P.E."/>
        </authorList>
    </citation>
    <scope>NUCLEOTIDE SEQUENCE [LARGE SCALE GENOMIC DNA]</scope>
    <source>
        <strain evidence="3 4">P558</strain>
    </source>
</reference>
<keyword evidence="2" id="KW-1133">Transmembrane helix</keyword>
<comment type="caution">
    <text evidence="3">The sequence shown here is derived from an EMBL/GenBank/DDBJ whole genome shotgun (WGS) entry which is preliminary data.</text>
</comment>
<dbReference type="EMBL" id="CCXW01000001">
    <property type="protein sequence ID" value="CEG30034.1"/>
    <property type="molecule type" value="Genomic_DNA"/>
</dbReference>
<organism evidence="3 4">
    <name type="scientific">Peribacillus simplex</name>
    <dbReference type="NCBI Taxonomy" id="1478"/>
    <lineage>
        <taxon>Bacteria</taxon>
        <taxon>Bacillati</taxon>
        <taxon>Bacillota</taxon>
        <taxon>Bacilli</taxon>
        <taxon>Bacillales</taxon>
        <taxon>Bacillaceae</taxon>
        <taxon>Peribacillus</taxon>
    </lineage>
</organism>
<keyword evidence="3" id="KW-0347">Helicase</keyword>
<evidence type="ECO:0000313" key="3">
    <source>
        <dbReference type="EMBL" id="CEG30034.1"/>
    </source>
</evidence>
<evidence type="ECO:0000256" key="2">
    <source>
        <dbReference type="SAM" id="Phobius"/>
    </source>
</evidence>
<proteinExistence type="predicted"/>
<evidence type="ECO:0000313" key="4">
    <source>
        <dbReference type="Proteomes" id="UP000182110"/>
    </source>
</evidence>
<keyword evidence="2" id="KW-0812">Transmembrane</keyword>
<keyword evidence="3" id="KW-0547">Nucleotide-binding</keyword>
<feature type="coiled-coil region" evidence="1">
    <location>
        <begin position="181"/>
        <end position="233"/>
    </location>
</feature>
<keyword evidence="4" id="KW-1185">Reference proteome</keyword>
<dbReference type="RefSeq" id="WP_072272193.1">
    <property type="nucleotide sequence ID" value="NZ_CCXW01000001.1"/>
</dbReference>
<dbReference type="AlphaFoldDB" id="A0AAN2PCR8"/>
<dbReference type="Proteomes" id="UP000182110">
    <property type="component" value="Unassembled WGS sequence"/>
</dbReference>
<evidence type="ECO:0000256" key="1">
    <source>
        <dbReference type="SAM" id="Coils"/>
    </source>
</evidence>
<keyword evidence="1" id="KW-0175">Coiled coil</keyword>
<sequence>MKDRIWESIITFLITGILTFLSSYGITYFIQKSISVVTIGDSTKIEEKQFLHLINISAFEDIKNLRISVPSKITEKQIKSNVPINIKIVKNNIGPTSDSVFDITKIASDSNVELILMTDQPLNAKEVIINNNGNKVDVEYTSELKNPITGQIKSLALNAIMFATLLGLTTYFVTRYQDKRMKKYTDEHEKISSELREESDRMNQGYKQMDQRYKQTEKYLSSLETRLNNSKKRTLLLQAKLNDYRKELNFWRNTIRKIIYQSYESPKGEKKAEQLMEIVSSSLKTYQTNEKQDHDFESLKVLSKMIKDIDED</sequence>
<keyword evidence="3" id="KW-0378">Hydrolase</keyword>
<gene>
    <name evidence="3" type="primary">yddM</name>
    <name evidence="3" type="ORF">BN1180_00129</name>
</gene>
<keyword evidence="2" id="KW-0472">Membrane</keyword>
<name>A0AAN2PCR8_9BACI</name>
<keyword evidence="3" id="KW-0067">ATP-binding</keyword>
<dbReference type="GO" id="GO:0004386">
    <property type="term" value="F:helicase activity"/>
    <property type="evidence" value="ECO:0007669"/>
    <property type="project" value="UniProtKB-KW"/>
</dbReference>
<protein>
    <submittedName>
        <fullName evidence="3">Helicase mobile element region</fullName>
    </submittedName>
</protein>
<dbReference type="Gene3D" id="3.90.20.10">
    <property type="match status" value="1"/>
</dbReference>
<feature type="transmembrane region" description="Helical" evidence="2">
    <location>
        <begin position="155"/>
        <end position="174"/>
    </location>
</feature>